<gene>
    <name evidence="1" type="ORF">BN1044_04019</name>
</gene>
<name>A0A1C6Z5Z6_HAFAL</name>
<accession>A0A1C6Z5Z6</accession>
<organism evidence="1 2">
    <name type="scientific">Hafnia alvei</name>
    <dbReference type="NCBI Taxonomy" id="569"/>
    <lineage>
        <taxon>Bacteria</taxon>
        <taxon>Pseudomonadati</taxon>
        <taxon>Pseudomonadota</taxon>
        <taxon>Gammaproteobacteria</taxon>
        <taxon>Enterobacterales</taxon>
        <taxon>Hafniaceae</taxon>
        <taxon>Hafnia</taxon>
    </lineage>
</organism>
<dbReference type="AlphaFoldDB" id="A0A1C6Z5Z6"/>
<evidence type="ECO:0000313" key="2">
    <source>
        <dbReference type="Proteomes" id="UP000094844"/>
    </source>
</evidence>
<dbReference type="Proteomes" id="UP000094844">
    <property type="component" value="Unassembled WGS sequence"/>
</dbReference>
<sequence length="105" mass="11767">MAAICSKVKRWTVKGFVRQSLLEQLKVSYAEYTEFHIDIVLASEQGGSIAAALHPGLAPFLSLLRRFPHLVIPALTERTAIAILAPPFFRRHPCRRILACIPRFG</sequence>
<evidence type="ECO:0000313" key="1">
    <source>
        <dbReference type="EMBL" id="SCM54511.1"/>
    </source>
</evidence>
<reference evidence="1 2" key="1">
    <citation type="submission" date="2016-09" db="EMBL/GenBank/DDBJ databases">
        <authorList>
            <person name="Capua I."/>
            <person name="De Benedictis P."/>
            <person name="Joannis T."/>
            <person name="Lombin L.H."/>
            <person name="Cattoli G."/>
        </authorList>
    </citation>
    <scope>NUCLEOTIDE SEQUENCE [LARGE SCALE GENOMIC DNA]</scope>
    <source>
        <strain evidence="1 2">GB001</strain>
    </source>
</reference>
<dbReference type="EMBL" id="FMIQ01000073">
    <property type="protein sequence ID" value="SCM54511.1"/>
    <property type="molecule type" value="Genomic_DNA"/>
</dbReference>
<protein>
    <submittedName>
        <fullName evidence="1">Uncharacterized protein</fullName>
    </submittedName>
</protein>
<proteinExistence type="predicted"/>